<dbReference type="AlphaFoldDB" id="A0A810L4Q0"/>
<dbReference type="PROSITE" id="PS51000">
    <property type="entry name" value="HTH_DEOR_2"/>
    <property type="match status" value="1"/>
</dbReference>
<dbReference type="InterPro" id="IPR026881">
    <property type="entry name" value="WYL_dom"/>
</dbReference>
<dbReference type="InterPro" id="IPR051534">
    <property type="entry name" value="CBASS_pafABC_assoc_protein"/>
</dbReference>
<evidence type="ECO:0000256" key="3">
    <source>
        <dbReference type="SAM" id="MobiDB-lite"/>
    </source>
</evidence>
<dbReference type="SUPFAM" id="SSF46785">
    <property type="entry name" value="Winged helix' DNA-binding domain"/>
    <property type="match status" value="1"/>
</dbReference>
<dbReference type="InterPro" id="IPR028349">
    <property type="entry name" value="PafC-like"/>
</dbReference>
<dbReference type="InterPro" id="IPR001034">
    <property type="entry name" value="DeoR_HTH"/>
</dbReference>
<dbReference type="PANTHER" id="PTHR34580:SF3">
    <property type="entry name" value="PROTEIN PAFB"/>
    <property type="match status" value="1"/>
</dbReference>
<keyword evidence="6" id="KW-1185">Reference proteome</keyword>
<feature type="compositionally biased region" description="Low complexity" evidence="3">
    <location>
        <begin position="314"/>
        <end position="334"/>
    </location>
</feature>
<gene>
    <name evidence="5" type="ORF">Asera_34390</name>
</gene>
<dbReference type="Proteomes" id="UP000680750">
    <property type="component" value="Chromosome"/>
</dbReference>
<keyword evidence="1" id="KW-0805">Transcription regulation</keyword>
<dbReference type="PIRSF" id="PIRSF016838">
    <property type="entry name" value="PafC"/>
    <property type="match status" value="1"/>
</dbReference>
<dbReference type="Pfam" id="PF13280">
    <property type="entry name" value="WYL"/>
    <property type="match status" value="1"/>
</dbReference>
<dbReference type="KEGG" id="aser:Asera_34390"/>
<evidence type="ECO:0000313" key="5">
    <source>
        <dbReference type="EMBL" id="BCJ29331.1"/>
    </source>
</evidence>
<evidence type="ECO:0000256" key="1">
    <source>
        <dbReference type="ARBA" id="ARBA00023015"/>
    </source>
</evidence>
<dbReference type="Gene3D" id="1.10.10.10">
    <property type="entry name" value="Winged helix-like DNA-binding domain superfamily/Winged helix DNA-binding domain"/>
    <property type="match status" value="1"/>
</dbReference>
<accession>A0A810L4Q0</accession>
<dbReference type="OrthoDB" id="3616433at2"/>
<feature type="compositionally biased region" description="Basic and acidic residues" evidence="3">
    <location>
        <begin position="349"/>
        <end position="363"/>
    </location>
</feature>
<dbReference type="EMBL" id="AP023354">
    <property type="protein sequence ID" value="BCJ29331.1"/>
    <property type="molecule type" value="Genomic_DNA"/>
</dbReference>
<dbReference type="GO" id="GO:0003700">
    <property type="term" value="F:DNA-binding transcription factor activity"/>
    <property type="evidence" value="ECO:0007669"/>
    <property type="project" value="InterPro"/>
</dbReference>
<evidence type="ECO:0000256" key="2">
    <source>
        <dbReference type="ARBA" id="ARBA00023163"/>
    </source>
</evidence>
<dbReference type="InterPro" id="IPR013196">
    <property type="entry name" value="HTH_11"/>
</dbReference>
<proteinExistence type="predicted"/>
<dbReference type="InterPro" id="IPR036390">
    <property type="entry name" value="WH_DNA-bd_sf"/>
</dbReference>
<evidence type="ECO:0000259" key="4">
    <source>
        <dbReference type="PROSITE" id="PS51000"/>
    </source>
</evidence>
<evidence type="ECO:0000313" key="6">
    <source>
        <dbReference type="Proteomes" id="UP000680750"/>
    </source>
</evidence>
<dbReference type="PROSITE" id="PS52050">
    <property type="entry name" value="WYL"/>
    <property type="match status" value="1"/>
</dbReference>
<dbReference type="InterPro" id="IPR057727">
    <property type="entry name" value="WCX_dom"/>
</dbReference>
<feature type="region of interest" description="Disordered" evidence="3">
    <location>
        <begin position="314"/>
        <end position="363"/>
    </location>
</feature>
<dbReference type="Pfam" id="PF08279">
    <property type="entry name" value="HTH_11"/>
    <property type="match status" value="1"/>
</dbReference>
<dbReference type="RefSeq" id="WP_084132356.1">
    <property type="nucleotide sequence ID" value="NZ_AP023354.1"/>
</dbReference>
<reference evidence="5" key="1">
    <citation type="submission" date="2020-08" db="EMBL/GenBank/DDBJ databases">
        <title>Whole genome shotgun sequence of Actinocatenispora sera NBRC 101916.</title>
        <authorList>
            <person name="Komaki H."/>
            <person name="Tamura T."/>
        </authorList>
    </citation>
    <scope>NUCLEOTIDE SEQUENCE</scope>
    <source>
        <strain evidence="5">NBRC 101916</strain>
    </source>
</reference>
<protein>
    <submittedName>
        <fullName evidence="5">Transcriptional regulator</fullName>
    </submittedName>
</protein>
<organism evidence="5 6">
    <name type="scientific">Actinocatenispora sera</name>
    <dbReference type="NCBI Taxonomy" id="390989"/>
    <lineage>
        <taxon>Bacteria</taxon>
        <taxon>Bacillati</taxon>
        <taxon>Actinomycetota</taxon>
        <taxon>Actinomycetes</taxon>
        <taxon>Micromonosporales</taxon>
        <taxon>Micromonosporaceae</taxon>
        <taxon>Actinocatenispora</taxon>
    </lineage>
</organism>
<feature type="domain" description="HTH deoR-type" evidence="4">
    <location>
        <begin position="4"/>
        <end position="63"/>
    </location>
</feature>
<dbReference type="PANTHER" id="PTHR34580">
    <property type="match status" value="1"/>
</dbReference>
<keyword evidence="2" id="KW-0804">Transcription</keyword>
<dbReference type="Pfam" id="PF25583">
    <property type="entry name" value="WCX"/>
    <property type="match status" value="1"/>
</dbReference>
<name>A0A810L4Q0_9ACTN</name>
<sequence>MTRPTARVLALLEILQAGGTRTVRELATRLGVDERTVRRYAAHLVDLGIPVRSIRGRYGGYRLSPGYRLPPLMFTDDEALAVLLGLLTGRHAAAPAAESAAAKLHRVLPAQLADRLAALRDTADLAPPPTATPPGTEVLLVLAAAARDRQPVEIGYTARDGRTGRRTVQPYGIVALGGRWYLTGPDSASGALRTFRLDRIDAPRVLPGRFEVPDAFDPAAHVTATLARTPWRYRVSLRVRAPVERIRTRLPASLAVLHPADDGWVRVELRAERLDWLPAVLAGLDAPFTVDRPAELRELVRDLGTRLLAAAADPDEAGAATEAETATEAGVPGAAVGGGGTGRTADGAEGDRKPRNGADRHGE</sequence>
<dbReference type="InterPro" id="IPR036388">
    <property type="entry name" value="WH-like_DNA-bd_sf"/>
</dbReference>